<evidence type="ECO:0000313" key="2">
    <source>
        <dbReference type="Proteomes" id="UP001346869"/>
    </source>
</evidence>
<organism evidence="1 2">
    <name type="scientific">Eleginops maclovinus</name>
    <name type="common">Patagonian blennie</name>
    <name type="synonym">Eleginus maclovinus</name>
    <dbReference type="NCBI Taxonomy" id="56733"/>
    <lineage>
        <taxon>Eukaryota</taxon>
        <taxon>Metazoa</taxon>
        <taxon>Chordata</taxon>
        <taxon>Craniata</taxon>
        <taxon>Vertebrata</taxon>
        <taxon>Euteleostomi</taxon>
        <taxon>Actinopterygii</taxon>
        <taxon>Neopterygii</taxon>
        <taxon>Teleostei</taxon>
        <taxon>Neoteleostei</taxon>
        <taxon>Acanthomorphata</taxon>
        <taxon>Eupercaria</taxon>
        <taxon>Perciformes</taxon>
        <taxon>Notothenioidei</taxon>
        <taxon>Eleginopidae</taxon>
        <taxon>Eleginops</taxon>
    </lineage>
</organism>
<reference evidence="1 2" key="1">
    <citation type="journal article" date="2023" name="Genes (Basel)">
        <title>Chromosome-Level Genome Assembly and Circadian Gene Repertoire of the Patagonia Blennie Eleginops maclovinus-The Closest Ancestral Proxy of Antarctic Cryonotothenioids.</title>
        <authorList>
            <person name="Cheng C.C."/>
            <person name="Rivera-Colon A.G."/>
            <person name="Minhas B.F."/>
            <person name="Wilson L."/>
            <person name="Rayamajhi N."/>
            <person name="Vargas-Chacoff L."/>
            <person name="Catchen J.M."/>
        </authorList>
    </citation>
    <scope>NUCLEOTIDE SEQUENCE [LARGE SCALE GENOMIC DNA]</scope>
    <source>
        <strain evidence="1">JMC-PN-2008</strain>
    </source>
</reference>
<comment type="caution">
    <text evidence="1">The sequence shown here is derived from an EMBL/GenBank/DDBJ whole genome shotgun (WGS) entry which is preliminary data.</text>
</comment>
<keyword evidence="2" id="KW-1185">Reference proteome</keyword>
<gene>
    <name evidence="1" type="ORF">PBY51_005845</name>
</gene>
<dbReference type="EMBL" id="JAUZQC010000025">
    <property type="protein sequence ID" value="KAK5848212.1"/>
    <property type="molecule type" value="Genomic_DNA"/>
</dbReference>
<sequence length="14" mass="1570">MEEQGSRRGSCRSS</sequence>
<proteinExistence type="predicted"/>
<protein>
    <submittedName>
        <fullName evidence="1">Uncharacterized protein</fullName>
    </submittedName>
</protein>
<evidence type="ECO:0000313" key="1">
    <source>
        <dbReference type="EMBL" id="KAK5848212.1"/>
    </source>
</evidence>
<dbReference type="Proteomes" id="UP001346869">
    <property type="component" value="Unassembled WGS sequence"/>
</dbReference>
<name>A0AAN7WSI7_ELEMC</name>
<accession>A0AAN7WSI7</accession>
<reference evidence="1 2" key="2">
    <citation type="journal article" date="2023" name="Mol. Biol. Evol.">
        <title>Genomics of Secondarily Temperate Adaptation in the Only Non-Antarctic Icefish.</title>
        <authorList>
            <person name="Rivera-Colon A.G."/>
            <person name="Rayamajhi N."/>
            <person name="Minhas B.F."/>
            <person name="Madrigal G."/>
            <person name="Bilyk K.T."/>
            <person name="Yoon V."/>
            <person name="Hune M."/>
            <person name="Gregory S."/>
            <person name="Cheng C.H.C."/>
            <person name="Catchen J.M."/>
        </authorList>
    </citation>
    <scope>NUCLEOTIDE SEQUENCE [LARGE SCALE GENOMIC DNA]</scope>
    <source>
        <strain evidence="1">JMC-PN-2008</strain>
    </source>
</reference>